<gene>
    <name evidence="1" type="ORF">RHMOL_Rhmol05G0285300</name>
</gene>
<sequence length="514" mass="58769">MCYHISQPLTYPRLSFENSFSQGLRVFFLRKTVATRKASATSGAALVPDDVFHRAKGVQLCNTQAYQCTPAFFADSFFLNKFSSEVLAERAPVPPTARVICERHTISVVSVTRVTVVDCKRPFSFYIIGFSRERPEIWTKPISDSYYQCIARPKTQIRTGSGTNGYILVHANGGLNQMRIGVCDMVAVAKIMNAKLVLPSLDHESFWRDPSDFKDIFDWKHFVEVLKEDIDIVESLPLSHDAIKPLRITPVSWSQASYYSGEMLQLLKQDKIDLVCRYEKDMLAFTGCSHNLSASEAEELRTMRYNVTHWKEKEIDSKERRFQGRCPMIPREAALLLKAMGYPSSTTIYIVAGEIYGSNSMDAFCSEYPNSFSHSTLATKEELEPFKQFQNRLAALDYIVALESDVFLYTYDGNMAKAVQGHRRFEGFRKTINPNRQLFVRLIDQLDDGTVSWEELSSEVKRWHSDRLGAPYLRMPGESPRLEENFYANPFPGCVCNRSQDEISDARLHWIDQV</sequence>
<evidence type="ECO:0000313" key="2">
    <source>
        <dbReference type="Proteomes" id="UP001062846"/>
    </source>
</evidence>
<dbReference type="EMBL" id="CM046392">
    <property type="protein sequence ID" value="KAI8556821.1"/>
    <property type="molecule type" value="Genomic_DNA"/>
</dbReference>
<protein>
    <submittedName>
        <fullName evidence="1">Uncharacterized protein</fullName>
    </submittedName>
</protein>
<evidence type="ECO:0000313" key="1">
    <source>
        <dbReference type="EMBL" id="KAI8556821.1"/>
    </source>
</evidence>
<reference evidence="1" key="1">
    <citation type="submission" date="2022-02" db="EMBL/GenBank/DDBJ databases">
        <title>Plant Genome Project.</title>
        <authorList>
            <person name="Zhang R.-G."/>
        </authorList>
    </citation>
    <scope>NUCLEOTIDE SEQUENCE</scope>
    <source>
        <strain evidence="1">AT1</strain>
    </source>
</reference>
<comment type="caution">
    <text evidence="1">The sequence shown here is derived from an EMBL/GenBank/DDBJ whole genome shotgun (WGS) entry which is preliminary data.</text>
</comment>
<accession>A0ACC0NVA3</accession>
<keyword evidence="2" id="KW-1185">Reference proteome</keyword>
<dbReference type="Proteomes" id="UP001062846">
    <property type="component" value="Chromosome 5"/>
</dbReference>
<organism evidence="1 2">
    <name type="scientific">Rhododendron molle</name>
    <name type="common">Chinese azalea</name>
    <name type="synonym">Azalea mollis</name>
    <dbReference type="NCBI Taxonomy" id="49168"/>
    <lineage>
        <taxon>Eukaryota</taxon>
        <taxon>Viridiplantae</taxon>
        <taxon>Streptophyta</taxon>
        <taxon>Embryophyta</taxon>
        <taxon>Tracheophyta</taxon>
        <taxon>Spermatophyta</taxon>
        <taxon>Magnoliopsida</taxon>
        <taxon>eudicotyledons</taxon>
        <taxon>Gunneridae</taxon>
        <taxon>Pentapetalae</taxon>
        <taxon>asterids</taxon>
        <taxon>Ericales</taxon>
        <taxon>Ericaceae</taxon>
        <taxon>Ericoideae</taxon>
        <taxon>Rhodoreae</taxon>
        <taxon>Rhododendron</taxon>
    </lineage>
</organism>
<proteinExistence type="predicted"/>
<name>A0ACC0NVA3_RHOML</name>